<evidence type="ECO:0000259" key="3">
    <source>
        <dbReference type="PROSITE" id="PS51253"/>
    </source>
</evidence>
<evidence type="ECO:0000256" key="1">
    <source>
        <dbReference type="ARBA" id="ARBA00004123"/>
    </source>
</evidence>
<evidence type="ECO:0000313" key="5">
    <source>
        <dbReference type="Proteomes" id="UP000075885"/>
    </source>
</evidence>
<dbReference type="InterPro" id="IPR036397">
    <property type="entry name" value="RNaseH_sf"/>
</dbReference>
<comment type="subcellular location">
    <subcellularLocation>
        <location evidence="1">Nucleus</location>
    </subcellularLocation>
</comment>
<evidence type="ECO:0000313" key="4">
    <source>
        <dbReference type="EnsemblMetazoa" id="AEPI011530-PA"/>
    </source>
</evidence>
<dbReference type="InterPro" id="IPR006600">
    <property type="entry name" value="HTH_CenpB_DNA-bd_dom"/>
</dbReference>
<keyword evidence="2" id="KW-0238">DNA-binding</keyword>
<dbReference type="Pfam" id="PF03221">
    <property type="entry name" value="HTH_Tnp_Tc5"/>
    <property type="match status" value="1"/>
</dbReference>
<dbReference type="Gene3D" id="1.10.10.60">
    <property type="entry name" value="Homeodomain-like"/>
    <property type="match status" value="1"/>
</dbReference>
<reference evidence="4" key="2">
    <citation type="submission" date="2020-05" db="UniProtKB">
        <authorList>
            <consortium name="EnsemblMetazoa"/>
        </authorList>
    </citation>
    <scope>IDENTIFICATION</scope>
    <source>
        <strain evidence="4">Epiroticus2</strain>
    </source>
</reference>
<dbReference type="VEuPathDB" id="VectorBase:AEPI011530"/>
<proteinExistence type="predicted"/>
<dbReference type="PANTHER" id="PTHR19303">
    <property type="entry name" value="TRANSPOSON"/>
    <property type="match status" value="1"/>
</dbReference>
<dbReference type="PROSITE" id="PS51253">
    <property type="entry name" value="HTH_CENPB"/>
    <property type="match status" value="1"/>
</dbReference>
<dbReference type="GO" id="GO:0003677">
    <property type="term" value="F:DNA binding"/>
    <property type="evidence" value="ECO:0007669"/>
    <property type="project" value="UniProtKB-KW"/>
</dbReference>
<sequence>MANKTKNYDENAIRACIQLIESSNVRLTEACRRYKVPRTTIQYRLSSRWQMGTTNGPKSFLTFEEEKQITLWIIEMQRRGFPVTRQHLLRKIADYVRLNSKTTPFKDNQPGRKWLEAFLRRNHEITFRKPESVSTANSRVSESDIRGWFDTVFKWLSENNYSDILKDPSRVFIGDETSFYMNPKTKEVLAQKGSRNVYEIEKAPGKQNITVMLSFNACGNIVYPHVIFPGQRLKRDVLQGFPAAWGIGHSERGWMDAINFKDYIEKVFHPFLVNQGTTFPVILFVDGHVSHKSIEVADICKSLGIILIALYHNTIHITQPADVAVFKPLKDAWRVSLEQWRFENASQSFTLNYFGEMLQKALLIGIKSASIKNGFRVCGLHPFTAEAVDYTKCLNKLPLQPSPKHQEIAFQGT</sequence>
<dbReference type="EnsemblMetazoa" id="AEPI011530-RA">
    <property type="protein sequence ID" value="AEPI011530-PA"/>
    <property type="gene ID" value="AEPI011530"/>
</dbReference>
<accession>A0A182PX43</accession>
<dbReference type="PANTHER" id="PTHR19303:SF74">
    <property type="entry name" value="POGO TRANSPOSABLE ELEMENT WITH KRAB DOMAIN"/>
    <property type="match status" value="1"/>
</dbReference>
<dbReference type="InterPro" id="IPR004875">
    <property type="entry name" value="DDE_SF_endonuclease_dom"/>
</dbReference>
<dbReference type="Gene3D" id="3.30.420.10">
    <property type="entry name" value="Ribonuclease H-like superfamily/Ribonuclease H"/>
    <property type="match status" value="1"/>
</dbReference>
<organism evidence="4 5">
    <name type="scientific">Anopheles epiroticus</name>
    <dbReference type="NCBI Taxonomy" id="199890"/>
    <lineage>
        <taxon>Eukaryota</taxon>
        <taxon>Metazoa</taxon>
        <taxon>Ecdysozoa</taxon>
        <taxon>Arthropoda</taxon>
        <taxon>Hexapoda</taxon>
        <taxon>Insecta</taxon>
        <taxon>Pterygota</taxon>
        <taxon>Neoptera</taxon>
        <taxon>Endopterygota</taxon>
        <taxon>Diptera</taxon>
        <taxon>Nematocera</taxon>
        <taxon>Culicoidea</taxon>
        <taxon>Culicidae</taxon>
        <taxon>Anophelinae</taxon>
        <taxon>Anopheles</taxon>
    </lineage>
</organism>
<evidence type="ECO:0000256" key="2">
    <source>
        <dbReference type="ARBA" id="ARBA00023125"/>
    </source>
</evidence>
<dbReference type="Proteomes" id="UP000075885">
    <property type="component" value="Unassembled WGS sequence"/>
</dbReference>
<feature type="domain" description="HTH CENPB-type" evidence="3">
    <location>
        <begin position="53"/>
        <end position="128"/>
    </location>
</feature>
<dbReference type="GO" id="GO:0005634">
    <property type="term" value="C:nucleus"/>
    <property type="evidence" value="ECO:0007669"/>
    <property type="project" value="UniProtKB-SubCell"/>
</dbReference>
<protein>
    <recommendedName>
        <fullName evidence="3">HTH CENPB-type domain-containing protein</fullName>
    </recommendedName>
</protein>
<name>A0A182PX43_9DIPT</name>
<keyword evidence="5" id="KW-1185">Reference proteome</keyword>
<dbReference type="InterPro" id="IPR050863">
    <property type="entry name" value="CenT-Element_Derived"/>
</dbReference>
<dbReference type="STRING" id="199890.A0A182PX43"/>
<dbReference type="Pfam" id="PF03184">
    <property type="entry name" value="DDE_1"/>
    <property type="match status" value="1"/>
</dbReference>
<reference evidence="5" key="1">
    <citation type="submission" date="2013-03" db="EMBL/GenBank/DDBJ databases">
        <title>The Genome Sequence of Anopheles epiroticus epiroticus2.</title>
        <authorList>
            <consortium name="The Broad Institute Genomics Platform"/>
            <person name="Neafsey D.E."/>
            <person name="Howell P."/>
            <person name="Walker B."/>
            <person name="Young S.K."/>
            <person name="Zeng Q."/>
            <person name="Gargeya S."/>
            <person name="Fitzgerald M."/>
            <person name="Haas B."/>
            <person name="Abouelleil A."/>
            <person name="Allen A.W."/>
            <person name="Alvarado L."/>
            <person name="Arachchi H.M."/>
            <person name="Berlin A.M."/>
            <person name="Chapman S.B."/>
            <person name="Gainer-Dewar J."/>
            <person name="Goldberg J."/>
            <person name="Griggs A."/>
            <person name="Gujja S."/>
            <person name="Hansen M."/>
            <person name="Howarth C."/>
            <person name="Imamovic A."/>
            <person name="Ireland A."/>
            <person name="Larimer J."/>
            <person name="McCowan C."/>
            <person name="Murphy C."/>
            <person name="Pearson M."/>
            <person name="Poon T.W."/>
            <person name="Priest M."/>
            <person name="Roberts A."/>
            <person name="Saif S."/>
            <person name="Shea T."/>
            <person name="Sisk P."/>
            <person name="Sykes S."/>
            <person name="Wortman J."/>
            <person name="Nusbaum C."/>
            <person name="Birren B."/>
        </authorList>
    </citation>
    <scope>NUCLEOTIDE SEQUENCE [LARGE SCALE GENOMIC DNA]</scope>
    <source>
        <strain evidence="5">Epiroticus2</strain>
    </source>
</reference>
<dbReference type="InterPro" id="IPR009057">
    <property type="entry name" value="Homeodomain-like_sf"/>
</dbReference>
<dbReference type="SUPFAM" id="SSF46689">
    <property type="entry name" value="Homeodomain-like"/>
    <property type="match status" value="1"/>
</dbReference>
<dbReference type="AlphaFoldDB" id="A0A182PX43"/>